<reference evidence="2 3" key="1">
    <citation type="journal article" date="2018" name="Int. J. Syst. Evol. Microbiol.">
        <title>Zhouia spongiae sp. nov., isolated from a marine sponge.</title>
        <authorList>
            <person name="Zhuang L."/>
            <person name="Lin B."/>
            <person name="Qin F."/>
            <person name="Luo L."/>
        </authorList>
    </citation>
    <scope>NUCLEOTIDE SEQUENCE [LARGE SCALE GENOMIC DNA]</scope>
    <source>
        <strain evidence="2 3">HN-Y44</strain>
    </source>
</reference>
<accession>A0ABY3YJK3</accession>
<dbReference type="CDD" id="cd02966">
    <property type="entry name" value="TlpA_like_family"/>
    <property type="match status" value="1"/>
</dbReference>
<evidence type="ECO:0000313" key="2">
    <source>
        <dbReference type="EMBL" id="UNY97895.1"/>
    </source>
</evidence>
<feature type="domain" description="Thioredoxin" evidence="1">
    <location>
        <begin position="43"/>
        <end position="188"/>
    </location>
</feature>
<name>A0ABY3YJK3_9FLAO</name>
<dbReference type="Pfam" id="PF12543">
    <property type="entry name" value="DUF3738"/>
    <property type="match status" value="1"/>
</dbReference>
<evidence type="ECO:0000313" key="3">
    <source>
        <dbReference type="Proteomes" id="UP000829476"/>
    </source>
</evidence>
<dbReference type="RefSeq" id="WP_242936306.1">
    <property type="nucleotide sequence ID" value="NZ_CP094326.1"/>
</dbReference>
<dbReference type="Gene3D" id="3.40.30.10">
    <property type="entry name" value="Glutaredoxin"/>
    <property type="match status" value="1"/>
</dbReference>
<organism evidence="2 3">
    <name type="scientific">Zhouia spongiae</name>
    <dbReference type="NCBI Taxonomy" id="2202721"/>
    <lineage>
        <taxon>Bacteria</taxon>
        <taxon>Pseudomonadati</taxon>
        <taxon>Bacteroidota</taxon>
        <taxon>Flavobacteriia</taxon>
        <taxon>Flavobacteriales</taxon>
        <taxon>Flavobacteriaceae</taxon>
        <taxon>Zhouia</taxon>
    </lineage>
</organism>
<dbReference type="PROSITE" id="PS51257">
    <property type="entry name" value="PROKAR_LIPOPROTEIN"/>
    <property type="match status" value="1"/>
</dbReference>
<evidence type="ECO:0000259" key="1">
    <source>
        <dbReference type="PROSITE" id="PS51352"/>
    </source>
</evidence>
<dbReference type="InterPro" id="IPR050553">
    <property type="entry name" value="Thioredoxin_ResA/DsbE_sf"/>
</dbReference>
<dbReference type="PANTHER" id="PTHR42852">
    <property type="entry name" value="THIOL:DISULFIDE INTERCHANGE PROTEIN DSBE"/>
    <property type="match status" value="1"/>
</dbReference>
<dbReference type="InterPro" id="IPR036249">
    <property type="entry name" value="Thioredoxin-like_sf"/>
</dbReference>
<dbReference type="InterPro" id="IPR017801">
    <property type="entry name" value="DUF3738"/>
</dbReference>
<dbReference type="Pfam" id="PF00578">
    <property type="entry name" value="AhpC-TSA"/>
    <property type="match status" value="1"/>
</dbReference>
<proteinExistence type="predicted"/>
<dbReference type="InterPro" id="IPR000866">
    <property type="entry name" value="AhpC/TSA"/>
</dbReference>
<sequence length="464" mass="53192">MIKRYMYVLLLITACNSITSQNRQTTSNQDDLASINEEQVSYPEIGKPMPDFTLTNIQYYEKKEASLKDFKGKWLVLDFWNRYCVNCIKGFPKINGLRKQFDGKVEFILVGRNDGKLYSGSEKIYQRILAKYDLDLPLVYDASLFDKFGVTSVPHIIWIDDKGIVRAITAGTDLNTENLNAFLAGESPYVFHKLNKKEENLKKNSYDFSKPLLIDKNGGKAHDFLYRSLLTGKNNTIYGSIYSSFFYPHMGNKPGFSAINTPLKALYQIAYGDTIRSNPDIIDQPNNYGKWWHTPLLEVKDSSDFKINPKTGKGIYCYELIVPQSKKANTHYRQQIMQRDLKSYFGYKVTVEIRKMPYWKVKTTDKAQKALKTKGENPFVAGNPTKIELVNQPMKQLIRLLWGLHQLGSPFIDETGIEGNIDISLEGMLTDFSTLKKVLKKNGIELEKGLKKMKVIVIQDPKEN</sequence>
<dbReference type="PANTHER" id="PTHR42852:SF13">
    <property type="entry name" value="PROTEIN DIPZ"/>
    <property type="match status" value="1"/>
</dbReference>
<protein>
    <submittedName>
        <fullName evidence="2">Redoxin domain-containing protein</fullName>
    </submittedName>
</protein>
<keyword evidence="3" id="KW-1185">Reference proteome</keyword>
<dbReference type="EMBL" id="CP094326">
    <property type="protein sequence ID" value="UNY97895.1"/>
    <property type="molecule type" value="Genomic_DNA"/>
</dbReference>
<dbReference type="Proteomes" id="UP000829476">
    <property type="component" value="Chromosome"/>
</dbReference>
<dbReference type="PROSITE" id="PS51352">
    <property type="entry name" value="THIOREDOXIN_2"/>
    <property type="match status" value="1"/>
</dbReference>
<dbReference type="InterPro" id="IPR013766">
    <property type="entry name" value="Thioredoxin_domain"/>
</dbReference>
<gene>
    <name evidence="2" type="ORF">MQE36_12465</name>
</gene>
<dbReference type="SUPFAM" id="SSF52833">
    <property type="entry name" value="Thioredoxin-like"/>
    <property type="match status" value="1"/>
</dbReference>